<keyword evidence="3" id="KW-1185">Reference proteome</keyword>
<protein>
    <submittedName>
        <fullName evidence="2">Uncharacterized protein</fullName>
    </submittedName>
</protein>
<dbReference type="RefSeq" id="WP_203004800.1">
    <property type="nucleotide sequence ID" value="NZ_JADWYU010000201.1"/>
</dbReference>
<gene>
    <name evidence="2" type="ORF">I7412_41885</name>
</gene>
<evidence type="ECO:0000256" key="1">
    <source>
        <dbReference type="SAM" id="Phobius"/>
    </source>
</evidence>
<keyword evidence="1" id="KW-1133">Transmembrane helix</keyword>
<accession>A0A937RN89</accession>
<sequence length="101" mass="9738">MTCRTAPAHRAGRPGSARSGVRAFAVLVGLYAGLATVPADGVPARLAVVAATVALVVLATGRPARSGAAAPAARRDLASVLAVALTLLASAGAAFAPPTLG</sequence>
<dbReference type="EMBL" id="JAEACQ010000389">
    <property type="protein sequence ID" value="MBL7633597.1"/>
    <property type="molecule type" value="Genomic_DNA"/>
</dbReference>
<feature type="transmembrane region" description="Helical" evidence="1">
    <location>
        <begin position="45"/>
        <end position="64"/>
    </location>
</feature>
<dbReference type="Proteomes" id="UP000604475">
    <property type="component" value="Unassembled WGS sequence"/>
</dbReference>
<keyword evidence="1" id="KW-0812">Transmembrane</keyword>
<feature type="transmembrane region" description="Helical" evidence="1">
    <location>
        <begin position="21"/>
        <end position="39"/>
    </location>
</feature>
<proteinExistence type="predicted"/>
<evidence type="ECO:0000313" key="3">
    <source>
        <dbReference type="Proteomes" id="UP000604475"/>
    </source>
</evidence>
<organism evidence="2 3">
    <name type="scientific">Frankia nepalensis</name>
    <dbReference type="NCBI Taxonomy" id="1836974"/>
    <lineage>
        <taxon>Bacteria</taxon>
        <taxon>Bacillati</taxon>
        <taxon>Actinomycetota</taxon>
        <taxon>Actinomycetes</taxon>
        <taxon>Frankiales</taxon>
        <taxon>Frankiaceae</taxon>
        <taxon>Frankia</taxon>
    </lineage>
</organism>
<evidence type="ECO:0000313" key="2">
    <source>
        <dbReference type="EMBL" id="MBL7633597.1"/>
    </source>
</evidence>
<comment type="caution">
    <text evidence="2">The sequence shown here is derived from an EMBL/GenBank/DDBJ whole genome shotgun (WGS) entry which is preliminary data.</text>
</comment>
<feature type="transmembrane region" description="Helical" evidence="1">
    <location>
        <begin position="76"/>
        <end position="96"/>
    </location>
</feature>
<dbReference type="AlphaFoldDB" id="A0A937RN89"/>
<reference evidence="2" key="1">
    <citation type="submission" date="2020-12" db="EMBL/GenBank/DDBJ databases">
        <title>Genomic characterization of non-nitrogen-fixing Frankia strains.</title>
        <authorList>
            <person name="Carlos-Shanley C."/>
            <person name="Guerra T."/>
            <person name="Hahn D."/>
        </authorList>
    </citation>
    <scope>NUCLEOTIDE SEQUENCE</scope>
    <source>
        <strain evidence="2">CN6</strain>
    </source>
</reference>
<keyword evidence="1" id="KW-0472">Membrane</keyword>
<name>A0A937RN89_9ACTN</name>